<accession>A0AAU0URK3</accession>
<dbReference type="AlphaFoldDB" id="A0AAU0URK3"/>
<dbReference type="RefSeq" id="WP_366922577.1">
    <property type="nucleotide sequence ID" value="NZ_CP121694.1"/>
</dbReference>
<evidence type="ECO:0000313" key="1">
    <source>
        <dbReference type="EMBL" id="WRO23193.1"/>
    </source>
</evidence>
<name>A0AAU0URK3_9FIRM</name>
<dbReference type="GO" id="GO:0046872">
    <property type="term" value="F:metal ion binding"/>
    <property type="evidence" value="ECO:0007669"/>
    <property type="project" value="InterPro"/>
</dbReference>
<dbReference type="Pfam" id="PF02583">
    <property type="entry name" value="Trns_repr_metal"/>
    <property type="match status" value="1"/>
</dbReference>
<dbReference type="PANTHER" id="PTHR33677:SF3">
    <property type="entry name" value="COPPER-SENSING TRANSCRIPTIONAL REPRESSOR RICR"/>
    <property type="match status" value="1"/>
</dbReference>
<organism evidence="1 2">
    <name type="scientific">Metallumcola ferriviriculae</name>
    <dbReference type="NCBI Taxonomy" id="3039180"/>
    <lineage>
        <taxon>Bacteria</taxon>
        <taxon>Bacillati</taxon>
        <taxon>Bacillota</taxon>
        <taxon>Clostridia</taxon>
        <taxon>Neomoorellales</taxon>
        <taxon>Desulfitibacteraceae</taxon>
        <taxon>Metallumcola</taxon>
    </lineage>
</organism>
<dbReference type="PANTHER" id="PTHR33677">
    <property type="entry name" value="TRANSCRIPTIONAL REPRESSOR FRMR-RELATED"/>
    <property type="match status" value="1"/>
</dbReference>
<dbReference type="InterPro" id="IPR003735">
    <property type="entry name" value="Metal_Tscrpt_repr"/>
</dbReference>
<dbReference type="Proteomes" id="UP001329915">
    <property type="component" value="Chromosome"/>
</dbReference>
<dbReference type="InterPro" id="IPR038390">
    <property type="entry name" value="Metal_Tscrpt_repr_sf"/>
</dbReference>
<dbReference type="EMBL" id="CP121694">
    <property type="protein sequence ID" value="WRO23193.1"/>
    <property type="molecule type" value="Genomic_DNA"/>
</dbReference>
<dbReference type="KEGG" id="dbc:MFMK1_003042"/>
<gene>
    <name evidence="1" type="ORF">MFMK1_003042</name>
</gene>
<reference evidence="1 2" key="1">
    <citation type="submission" date="2023-04" db="EMBL/GenBank/DDBJ databases">
        <authorList>
            <person name="Hsu D."/>
        </authorList>
    </citation>
    <scope>NUCLEOTIDE SEQUENCE [LARGE SCALE GENOMIC DNA]</scope>
    <source>
        <strain evidence="1 2">MK1</strain>
    </source>
</reference>
<dbReference type="GO" id="GO:0003677">
    <property type="term" value="F:DNA binding"/>
    <property type="evidence" value="ECO:0007669"/>
    <property type="project" value="InterPro"/>
</dbReference>
<keyword evidence="2" id="KW-1185">Reference proteome</keyword>
<dbReference type="GO" id="GO:0045892">
    <property type="term" value="P:negative regulation of DNA-templated transcription"/>
    <property type="evidence" value="ECO:0007669"/>
    <property type="project" value="UniProtKB-ARBA"/>
</dbReference>
<dbReference type="Gene3D" id="1.20.58.1000">
    <property type="entry name" value="Metal-sensitive repressor, helix protomer"/>
    <property type="match status" value="1"/>
</dbReference>
<protein>
    <submittedName>
        <fullName evidence="1">Metal-sensitive transcriptional regulator</fullName>
    </submittedName>
</protein>
<evidence type="ECO:0000313" key="2">
    <source>
        <dbReference type="Proteomes" id="UP001329915"/>
    </source>
</evidence>
<dbReference type="CDD" id="cd10148">
    <property type="entry name" value="CsoR-like_DUF156"/>
    <property type="match status" value="1"/>
</dbReference>
<sequence>MAGSYHHSKDDLLRRLKKIEGQVKGIQRMVNEDKYCVDILIQIAAVRAAANRVGTILFEHHTRGCLVTALENNDEAAKDAMIEELVDVIAKFTKG</sequence>
<proteinExistence type="predicted"/>